<gene>
    <name evidence="8" type="ORF">CEP54_008528</name>
</gene>
<evidence type="ECO:0000256" key="3">
    <source>
        <dbReference type="ARBA" id="ARBA00023015"/>
    </source>
</evidence>
<name>A0A428PVC7_9HYPO</name>
<evidence type="ECO:0000256" key="1">
    <source>
        <dbReference type="ARBA" id="ARBA00004123"/>
    </source>
</evidence>
<proteinExistence type="predicted"/>
<keyword evidence="2" id="KW-0479">Metal-binding</keyword>
<evidence type="ECO:0000313" key="8">
    <source>
        <dbReference type="EMBL" id="RSL56994.1"/>
    </source>
</evidence>
<dbReference type="OrthoDB" id="3037908at2759"/>
<keyword evidence="5" id="KW-0804">Transcription</keyword>
<dbReference type="PANTHER" id="PTHR47338:SF3">
    <property type="entry name" value="C6 FINGER DOMAIN TRANSCRIPTION FACTOR DBAA-RELATED"/>
    <property type="match status" value="1"/>
</dbReference>
<dbReference type="InterPro" id="IPR007219">
    <property type="entry name" value="XnlR_reg_dom"/>
</dbReference>
<dbReference type="GO" id="GO:0008270">
    <property type="term" value="F:zinc ion binding"/>
    <property type="evidence" value="ECO:0007669"/>
    <property type="project" value="InterPro"/>
</dbReference>
<sequence length="258" mass="29432">MILPTPSTGLSDDLLHNEIPFWLPGTTENAGTFNGHLPELTPASILSSPSPPQITGMMHAELDQLYFDRVHPSIPILHQRRYLSWSKNTPKTTSRICLQHTIWALAALLSTQFTHLTESLYQTAKQTLESLSLESKDPHSQDTELVQAWVLIAIYESMRTYHQQAWMSAGRVFRLVQAFHFHELDMPTKNNLTPPPEVDNVIEIEEKRRVFWMAYLLDHVFSARNDWPVTLNEHMENGSSLAGKQSQARPVKEVLVTI</sequence>
<keyword evidence="9" id="KW-1185">Reference proteome</keyword>
<dbReference type="InterPro" id="IPR050815">
    <property type="entry name" value="TF_fung"/>
</dbReference>
<dbReference type="EMBL" id="NKCI01000086">
    <property type="protein sequence ID" value="RSL56994.1"/>
    <property type="molecule type" value="Genomic_DNA"/>
</dbReference>
<comment type="subcellular location">
    <subcellularLocation>
        <location evidence="1">Nucleus</location>
    </subcellularLocation>
</comment>
<keyword evidence="3" id="KW-0805">Transcription regulation</keyword>
<organism evidence="8 9">
    <name type="scientific">Fusarium duplospermum</name>
    <dbReference type="NCBI Taxonomy" id="1325734"/>
    <lineage>
        <taxon>Eukaryota</taxon>
        <taxon>Fungi</taxon>
        <taxon>Dikarya</taxon>
        <taxon>Ascomycota</taxon>
        <taxon>Pezizomycotina</taxon>
        <taxon>Sordariomycetes</taxon>
        <taxon>Hypocreomycetidae</taxon>
        <taxon>Hypocreales</taxon>
        <taxon>Nectriaceae</taxon>
        <taxon>Fusarium</taxon>
        <taxon>Fusarium solani species complex</taxon>
    </lineage>
</organism>
<dbReference type="GO" id="GO:0003677">
    <property type="term" value="F:DNA binding"/>
    <property type="evidence" value="ECO:0007669"/>
    <property type="project" value="UniProtKB-KW"/>
</dbReference>
<dbReference type="CDD" id="cd12148">
    <property type="entry name" value="fungal_TF_MHR"/>
    <property type="match status" value="1"/>
</dbReference>
<dbReference type="GO" id="GO:0005634">
    <property type="term" value="C:nucleus"/>
    <property type="evidence" value="ECO:0007669"/>
    <property type="project" value="UniProtKB-SubCell"/>
</dbReference>
<evidence type="ECO:0000256" key="5">
    <source>
        <dbReference type="ARBA" id="ARBA00023163"/>
    </source>
</evidence>
<dbReference type="GO" id="GO:0000981">
    <property type="term" value="F:DNA-binding transcription factor activity, RNA polymerase II-specific"/>
    <property type="evidence" value="ECO:0007669"/>
    <property type="project" value="InterPro"/>
</dbReference>
<dbReference type="Proteomes" id="UP000288168">
    <property type="component" value="Unassembled WGS sequence"/>
</dbReference>
<comment type="caution">
    <text evidence="8">The sequence shown here is derived from an EMBL/GenBank/DDBJ whole genome shotgun (WGS) entry which is preliminary data.</text>
</comment>
<keyword evidence="4" id="KW-0238">DNA-binding</keyword>
<reference evidence="8 9" key="1">
    <citation type="submission" date="2017-06" db="EMBL/GenBank/DDBJ databases">
        <title>Comparative genomic analysis of Ambrosia Fusariam Clade fungi.</title>
        <authorList>
            <person name="Stajich J.E."/>
            <person name="Carrillo J."/>
            <person name="Kijimoto T."/>
            <person name="Eskalen A."/>
            <person name="O'Donnell K."/>
            <person name="Kasson M."/>
        </authorList>
    </citation>
    <scope>NUCLEOTIDE SEQUENCE [LARGE SCALE GENOMIC DNA]</scope>
    <source>
        <strain evidence="8 9">NRRL62584</strain>
    </source>
</reference>
<dbReference type="PANTHER" id="PTHR47338">
    <property type="entry name" value="ZN(II)2CYS6 TRANSCRIPTION FACTOR (EUROFUNG)-RELATED"/>
    <property type="match status" value="1"/>
</dbReference>
<dbReference type="AlphaFoldDB" id="A0A428PVC7"/>
<dbReference type="GO" id="GO:0006351">
    <property type="term" value="P:DNA-templated transcription"/>
    <property type="evidence" value="ECO:0007669"/>
    <property type="project" value="InterPro"/>
</dbReference>
<evidence type="ECO:0000256" key="2">
    <source>
        <dbReference type="ARBA" id="ARBA00022723"/>
    </source>
</evidence>
<evidence type="ECO:0000256" key="6">
    <source>
        <dbReference type="ARBA" id="ARBA00023242"/>
    </source>
</evidence>
<feature type="domain" description="Xylanolytic transcriptional activator regulatory" evidence="7">
    <location>
        <begin position="64"/>
        <end position="224"/>
    </location>
</feature>
<dbReference type="Pfam" id="PF04082">
    <property type="entry name" value="Fungal_trans"/>
    <property type="match status" value="1"/>
</dbReference>
<keyword evidence="6" id="KW-0539">Nucleus</keyword>
<accession>A0A428PVC7</accession>
<dbReference type="STRING" id="1325734.A0A428PVC7"/>
<evidence type="ECO:0000259" key="7">
    <source>
        <dbReference type="Pfam" id="PF04082"/>
    </source>
</evidence>
<evidence type="ECO:0000256" key="4">
    <source>
        <dbReference type="ARBA" id="ARBA00023125"/>
    </source>
</evidence>
<evidence type="ECO:0000313" key="9">
    <source>
        <dbReference type="Proteomes" id="UP000288168"/>
    </source>
</evidence>
<protein>
    <recommendedName>
        <fullName evidence="7">Xylanolytic transcriptional activator regulatory domain-containing protein</fullName>
    </recommendedName>
</protein>